<keyword evidence="1" id="KW-0472">Membrane</keyword>
<sequence length="127" mass="14037">MRSSPPLSSFRLFDPSVLQGILYLFLFHLGVGIRILGGPEVRQGDTGITNHFPISKGDDDNNCVSFARFEDAKIQQYQTVCEFQERCVKVARSLSGIPSFASSVVAECHIEYADAAVIFNSLNCFVN</sequence>
<evidence type="ECO:0000256" key="1">
    <source>
        <dbReference type="SAM" id="Phobius"/>
    </source>
</evidence>
<keyword evidence="1" id="KW-1133">Transmembrane helix</keyword>
<proteinExistence type="predicted"/>
<organism evidence="2 3">
    <name type="scientific">Streblomastix strix</name>
    <dbReference type="NCBI Taxonomy" id="222440"/>
    <lineage>
        <taxon>Eukaryota</taxon>
        <taxon>Metamonada</taxon>
        <taxon>Preaxostyla</taxon>
        <taxon>Oxymonadida</taxon>
        <taxon>Streblomastigidae</taxon>
        <taxon>Streblomastix</taxon>
    </lineage>
</organism>
<accession>A0A5J4VBG6</accession>
<evidence type="ECO:0000313" key="3">
    <source>
        <dbReference type="Proteomes" id="UP000324800"/>
    </source>
</evidence>
<comment type="caution">
    <text evidence="2">The sequence shown here is derived from an EMBL/GenBank/DDBJ whole genome shotgun (WGS) entry which is preliminary data.</text>
</comment>
<gene>
    <name evidence="2" type="ORF">EZS28_024615</name>
</gene>
<dbReference type="EMBL" id="SNRW01008229">
    <property type="protein sequence ID" value="KAA6379860.1"/>
    <property type="molecule type" value="Genomic_DNA"/>
</dbReference>
<feature type="transmembrane region" description="Helical" evidence="1">
    <location>
        <begin position="20"/>
        <end position="37"/>
    </location>
</feature>
<protein>
    <submittedName>
        <fullName evidence="2">Uncharacterized protein</fullName>
    </submittedName>
</protein>
<name>A0A5J4VBG6_9EUKA</name>
<keyword evidence="1" id="KW-0812">Transmembrane</keyword>
<dbReference type="Proteomes" id="UP000324800">
    <property type="component" value="Unassembled WGS sequence"/>
</dbReference>
<dbReference type="AlphaFoldDB" id="A0A5J4VBG6"/>
<evidence type="ECO:0000313" key="2">
    <source>
        <dbReference type="EMBL" id="KAA6379860.1"/>
    </source>
</evidence>
<reference evidence="2 3" key="1">
    <citation type="submission" date="2019-03" db="EMBL/GenBank/DDBJ databases">
        <title>Single cell metagenomics reveals metabolic interactions within the superorganism composed of flagellate Streblomastix strix and complex community of Bacteroidetes bacteria on its surface.</title>
        <authorList>
            <person name="Treitli S.C."/>
            <person name="Kolisko M."/>
            <person name="Husnik F."/>
            <person name="Keeling P."/>
            <person name="Hampl V."/>
        </authorList>
    </citation>
    <scope>NUCLEOTIDE SEQUENCE [LARGE SCALE GENOMIC DNA]</scope>
    <source>
        <strain evidence="2">ST1C</strain>
    </source>
</reference>